<evidence type="ECO:0000259" key="2">
    <source>
        <dbReference type="Pfam" id="PF13518"/>
    </source>
</evidence>
<evidence type="ECO:0000256" key="1">
    <source>
        <dbReference type="SAM" id="MobiDB-lite"/>
    </source>
</evidence>
<evidence type="ECO:0000313" key="3">
    <source>
        <dbReference type="EMBL" id="TXK29873.1"/>
    </source>
</evidence>
<gene>
    <name evidence="3" type="ORF">FVR03_20340</name>
</gene>
<protein>
    <submittedName>
        <fullName evidence="3">Helix-turn-helix domain-containing protein</fullName>
    </submittedName>
</protein>
<feature type="region of interest" description="Disordered" evidence="1">
    <location>
        <begin position="43"/>
        <end position="65"/>
    </location>
</feature>
<dbReference type="OrthoDB" id="961797at2"/>
<comment type="caution">
    <text evidence="3">The sequence shown here is derived from an EMBL/GenBank/DDBJ whole genome shotgun (WGS) entry which is preliminary data.</text>
</comment>
<accession>A0A5C8J4L0</accession>
<dbReference type="Pfam" id="PF13518">
    <property type="entry name" value="HTH_28"/>
    <property type="match status" value="1"/>
</dbReference>
<keyword evidence="4" id="KW-1185">Reference proteome</keyword>
<sequence length="122" mass="13886">MRQMVEEIHRGLLNIKQAAAKFEVNRDTVKHWLDKVEQEHLSIKDKVPVKPSPRKKKASAPQPEEATAQIMELQTKLQALEQELEASKFKALYYSTLLKIAEQELGIDIEKKSATRQSGSCS</sequence>
<dbReference type="AlphaFoldDB" id="A0A5C8J4L0"/>
<reference evidence="3 4" key="1">
    <citation type="submission" date="2019-08" db="EMBL/GenBank/DDBJ databases">
        <authorList>
            <person name="Shi S."/>
        </authorList>
    </citation>
    <scope>NUCLEOTIDE SEQUENCE [LARGE SCALE GENOMIC DNA]</scope>
    <source>
        <strain evidence="3 4">GY10130</strain>
    </source>
</reference>
<proteinExistence type="predicted"/>
<name>A0A5C8J4L0_9BACT</name>
<dbReference type="EMBL" id="VRTY01000105">
    <property type="protein sequence ID" value="TXK29873.1"/>
    <property type="molecule type" value="Genomic_DNA"/>
</dbReference>
<feature type="domain" description="Insertion element IS150 protein InsJ-like helix-turn-helix" evidence="2">
    <location>
        <begin position="3"/>
        <end position="39"/>
    </location>
</feature>
<organism evidence="3 4">
    <name type="scientific">Pontibacter qinzhouensis</name>
    <dbReference type="NCBI Taxonomy" id="2603253"/>
    <lineage>
        <taxon>Bacteria</taxon>
        <taxon>Pseudomonadati</taxon>
        <taxon>Bacteroidota</taxon>
        <taxon>Cytophagia</taxon>
        <taxon>Cytophagales</taxon>
        <taxon>Hymenobacteraceae</taxon>
        <taxon>Pontibacter</taxon>
    </lineage>
</organism>
<dbReference type="InterPro" id="IPR055247">
    <property type="entry name" value="InsJ-like_HTH"/>
</dbReference>
<evidence type="ECO:0000313" key="4">
    <source>
        <dbReference type="Proteomes" id="UP000321926"/>
    </source>
</evidence>
<dbReference type="Proteomes" id="UP000321926">
    <property type="component" value="Unassembled WGS sequence"/>
</dbReference>